<reference evidence="2" key="1">
    <citation type="submission" date="2015-07" db="EMBL/GenBank/DDBJ databases">
        <title>MeaNS - Measles Nucleotide Surveillance Program.</title>
        <authorList>
            <person name="Tran T."/>
            <person name="Druce J."/>
        </authorList>
    </citation>
    <scope>NUCLEOTIDE SEQUENCE</scope>
    <source>
        <strain evidence="2">UCB-OBI-ISO-001</strain>
        <tissue evidence="2">Gonad</tissue>
    </source>
</reference>
<feature type="transmembrane region" description="Helical" evidence="1">
    <location>
        <begin position="20"/>
        <end position="42"/>
    </location>
</feature>
<proteinExistence type="predicted"/>
<protein>
    <submittedName>
        <fullName evidence="2">Uncharacterized protein</fullName>
    </submittedName>
</protein>
<evidence type="ECO:0000313" key="2">
    <source>
        <dbReference type="EMBL" id="KOF86868.1"/>
    </source>
</evidence>
<evidence type="ECO:0000256" key="1">
    <source>
        <dbReference type="SAM" id="Phobius"/>
    </source>
</evidence>
<dbReference type="AlphaFoldDB" id="A0A0L8HC20"/>
<organism evidence="2">
    <name type="scientific">Octopus bimaculoides</name>
    <name type="common">California two-spotted octopus</name>
    <dbReference type="NCBI Taxonomy" id="37653"/>
    <lineage>
        <taxon>Eukaryota</taxon>
        <taxon>Metazoa</taxon>
        <taxon>Spiralia</taxon>
        <taxon>Lophotrochozoa</taxon>
        <taxon>Mollusca</taxon>
        <taxon>Cephalopoda</taxon>
        <taxon>Coleoidea</taxon>
        <taxon>Octopodiformes</taxon>
        <taxon>Octopoda</taxon>
        <taxon>Incirrata</taxon>
        <taxon>Octopodidae</taxon>
        <taxon>Octopus</taxon>
    </lineage>
</organism>
<name>A0A0L8HC20_OCTBM</name>
<keyword evidence="1" id="KW-1133">Transmembrane helix</keyword>
<dbReference type="EMBL" id="KQ418552">
    <property type="protein sequence ID" value="KOF86868.1"/>
    <property type="molecule type" value="Genomic_DNA"/>
</dbReference>
<gene>
    <name evidence="2" type="ORF">OCBIM_22017855mg</name>
</gene>
<keyword evidence="1" id="KW-0472">Membrane</keyword>
<keyword evidence="1" id="KW-0812">Transmembrane</keyword>
<accession>A0A0L8HC20</accession>
<sequence length="93" mass="11109">MFILLGICSSEMFATRSVCITIHTLFVRLTMIKYCICLIYSLSQPLYKLLARKELPLEVRFLFINDDELVTIMFFSFFKLTFGKEKMRIVMFW</sequence>